<dbReference type="EMBL" id="BLYJ01000030">
    <property type="protein sequence ID" value="GFO88978.1"/>
    <property type="molecule type" value="Genomic_DNA"/>
</dbReference>
<feature type="chain" id="PRO_5045236035" description="3D domain-containing protein" evidence="3">
    <location>
        <begin position="24"/>
        <end position="240"/>
    </location>
</feature>
<dbReference type="PANTHER" id="PTHR39160">
    <property type="entry name" value="CELL WALL-BINDING PROTEIN YOCH"/>
    <property type="match status" value="1"/>
</dbReference>
<dbReference type="InterPro" id="IPR010611">
    <property type="entry name" value="3D_dom"/>
</dbReference>
<name>A0ABQ1E1W5_9FIRM</name>
<evidence type="ECO:0000313" key="6">
    <source>
        <dbReference type="Proteomes" id="UP000620147"/>
    </source>
</evidence>
<keyword evidence="1 3" id="KW-0732">Signal</keyword>
<reference evidence="5 6" key="1">
    <citation type="submission" date="2020-06" db="EMBL/GenBank/DDBJ databases">
        <title>Characterization of fructooligosaccharide metabolism and fructooligosaccharide-degrading enzymes in human commensal butyrate producers.</title>
        <authorList>
            <person name="Tanno H."/>
            <person name="Fujii T."/>
            <person name="Hirano K."/>
            <person name="Maeno S."/>
            <person name="Tonozuka T."/>
            <person name="Sakamoto M."/>
            <person name="Ohkuma M."/>
            <person name="Tochio T."/>
            <person name="Endo A."/>
        </authorList>
    </citation>
    <scope>NUCLEOTIDE SEQUENCE [LARGE SCALE GENOMIC DNA]</scope>
    <source>
        <strain evidence="5 6">JCM 31056</strain>
    </source>
</reference>
<feature type="coiled-coil region" evidence="2">
    <location>
        <begin position="54"/>
        <end position="112"/>
    </location>
</feature>
<sequence>MSISLRKHAAMFLAATFTVGSMATFGAAALDQPTAVLSSTLNHSVGTVLTSAEISNAQQAMAKAKASALKAQQDAAKKAQEEAAKKAKAEAAKKAAEEAAKKEAEIKAAATKTAYNQLVASAATARPVAYSTTYLASDAIKANATALGNYKLTFYDPCVACNGNNQALTATGTTLTEGRTIAVDPSVIPLGSRVFIEGYGVFIAEDTGGAIKGNKIDIAVSTHERANELGVQYANVYLLK</sequence>
<evidence type="ECO:0000256" key="3">
    <source>
        <dbReference type="SAM" id="SignalP"/>
    </source>
</evidence>
<dbReference type="PANTHER" id="PTHR39160:SF4">
    <property type="entry name" value="RESUSCITATION-PROMOTING FACTOR RPFB"/>
    <property type="match status" value="1"/>
</dbReference>
<keyword evidence="2" id="KW-0175">Coiled coil</keyword>
<comment type="caution">
    <text evidence="5">The sequence shown here is derived from an EMBL/GenBank/DDBJ whole genome shotgun (WGS) entry which is preliminary data.</text>
</comment>
<dbReference type="Pfam" id="PF06725">
    <property type="entry name" value="3D"/>
    <property type="match status" value="1"/>
</dbReference>
<feature type="signal peptide" evidence="3">
    <location>
        <begin position="1"/>
        <end position="23"/>
    </location>
</feature>
<dbReference type="SUPFAM" id="SSF50685">
    <property type="entry name" value="Barwin-like endoglucanases"/>
    <property type="match status" value="1"/>
</dbReference>
<dbReference type="Gene3D" id="2.40.40.10">
    <property type="entry name" value="RlpA-like domain"/>
    <property type="match status" value="1"/>
</dbReference>
<dbReference type="RefSeq" id="WP_279289179.1">
    <property type="nucleotide sequence ID" value="NZ_BLYJ01000030.1"/>
</dbReference>
<dbReference type="InterPro" id="IPR036908">
    <property type="entry name" value="RlpA-like_sf"/>
</dbReference>
<proteinExistence type="predicted"/>
<organism evidence="5 6">
    <name type="scientific">Butyricicoccus faecihominis</name>
    <dbReference type="NCBI Taxonomy" id="1712515"/>
    <lineage>
        <taxon>Bacteria</taxon>
        <taxon>Bacillati</taxon>
        <taxon>Bacillota</taxon>
        <taxon>Clostridia</taxon>
        <taxon>Eubacteriales</taxon>
        <taxon>Butyricicoccaceae</taxon>
        <taxon>Butyricicoccus</taxon>
    </lineage>
</organism>
<evidence type="ECO:0000313" key="5">
    <source>
        <dbReference type="EMBL" id="GFO88978.1"/>
    </source>
</evidence>
<dbReference type="Proteomes" id="UP000620147">
    <property type="component" value="Unassembled WGS sequence"/>
</dbReference>
<gene>
    <name evidence="5" type="ORF">BUFA31_21420</name>
</gene>
<dbReference type="InterPro" id="IPR051933">
    <property type="entry name" value="Resuscitation_pf_RpfB"/>
</dbReference>
<accession>A0ABQ1E1W5</accession>
<evidence type="ECO:0000256" key="2">
    <source>
        <dbReference type="SAM" id="Coils"/>
    </source>
</evidence>
<protein>
    <recommendedName>
        <fullName evidence="4">3D domain-containing protein</fullName>
    </recommendedName>
</protein>
<evidence type="ECO:0000259" key="4">
    <source>
        <dbReference type="Pfam" id="PF06725"/>
    </source>
</evidence>
<evidence type="ECO:0000256" key="1">
    <source>
        <dbReference type="ARBA" id="ARBA00022729"/>
    </source>
</evidence>
<dbReference type="InterPro" id="IPR059180">
    <property type="entry name" value="3D_YorM"/>
</dbReference>
<dbReference type="CDD" id="cd14667">
    <property type="entry name" value="3D_containing_proteins"/>
    <property type="match status" value="1"/>
</dbReference>
<feature type="domain" description="3D" evidence="4">
    <location>
        <begin position="179"/>
        <end position="240"/>
    </location>
</feature>
<keyword evidence="6" id="KW-1185">Reference proteome</keyword>